<dbReference type="PANTHER" id="PTHR30576">
    <property type="entry name" value="COLANIC BIOSYNTHESIS UDP-GLUCOSE LIPID CARRIER TRANSFERASE"/>
    <property type="match status" value="1"/>
</dbReference>
<evidence type="ECO:0000256" key="2">
    <source>
        <dbReference type="SAM" id="Phobius"/>
    </source>
</evidence>
<feature type="domain" description="Bacterial sugar transferase" evidence="3">
    <location>
        <begin position="150"/>
        <end position="332"/>
    </location>
</feature>
<evidence type="ECO:0000313" key="4">
    <source>
        <dbReference type="EMBL" id="TDB58652.1"/>
    </source>
</evidence>
<comment type="caution">
    <text evidence="4">The sequence shown here is derived from an EMBL/GenBank/DDBJ whole genome shotgun (WGS) entry which is preliminary data.</text>
</comment>
<dbReference type="InterPro" id="IPR003362">
    <property type="entry name" value="Bact_transf"/>
</dbReference>
<feature type="transmembrane region" description="Helical" evidence="2">
    <location>
        <begin position="152"/>
        <end position="171"/>
    </location>
</feature>
<reference evidence="4 5" key="1">
    <citation type="submission" date="2019-02" db="EMBL/GenBank/DDBJ databases">
        <title>Arundinibacter roseus gen. nov., sp. nov., a new member of the family Cytophagaceae.</title>
        <authorList>
            <person name="Szuroczki S."/>
            <person name="Khayer B."/>
            <person name="Sproer C."/>
            <person name="Toumi M."/>
            <person name="Szabo A."/>
            <person name="Felfoldi T."/>
            <person name="Schumann P."/>
            <person name="Toth E."/>
        </authorList>
    </citation>
    <scope>NUCLEOTIDE SEQUENCE [LARGE SCALE GENOMIC DNA]</scope>
    <source>
        <strain evidence="4 5">DMA-k-7a</strain>
    </source>
</reference>
<proteinExistence type="inferred from homology"/>
<keyword evidence="4" id="KW-0808">Transferase</keyword>
<dbReference type="PANTHER" id="PTHR30576:SF0">
    <property type="entry name" value="UNDECAPRENYL-PHOSPHATE N-ACETYLGALACTOSAMINYL 1-PHOSPHATE TRANSFERASE-RELATED"/>
    <property type="match status" value="1"/>
</dbReference>
<accession>A0A4R4JX09</accession>
<dbReference type="Pfam" id="PF02397">
    <property type="entry name" value="Bac_transf"/>
    <property type="match status" value="1"/>
</dbReference>
<keyword evidence="2" id="KW-1133">Transmembrane helix</keyword>
<dbReference type="AlphaFoldDB" id="A0A4R4JX09"/>
<comment type="similarity">
    <text evidence="1">Belongs to the bacterial sugar transferase family.</text>
</comment>
<keyword evidence="2" id="KW-0812">Transmembrane</keyword>
<evidence type="ECO:0000313" key="5">
    <source>
        <dbReference type="Proteomes" id="UP000295706"/>
    </source>
</evidence>
<sequence length="337" mass="39340">MNRKFSYHHTPAKSYAHRLKSKTAISDEVLIITSFDYFLDKNGLKLLLKKYKEIILVPRMVDDDYLLNQTIRPLLEKFDKIHLVTNPQYDSRYHVIYELVIRNNKSIRITTVYDFCENVLKKVYIPDDIAEENPAMPRRLSFDGKVRAVKNIIDLVLSIVLFALSSILWLASAFRIRQESPGPIFYFQERTGLHQAEFKCIKFRSMGTDAEANGAAFSRKKDSRIFKYGAIMRRTRIDELPQLINIFKGDLSLIGPRPERPVFIDTFEETVPYYNLRHGVKPGITGYAQVMYPYGAGVRDARHKLMYDLYYIKHWSIQLELKIILVTAIVVFTRKGR</sequence>
<dbReference type="EMBL" id="SMJU01000022">
    <property type="protein sequence ID" value="TDB58652.1"/>
    <property type="molecule type" value="Genomic_DNA"/>
</dbReference>
<name>A0A4R4JX09_9BACT</name>
<keyword evidence="5" id="KW-1185">Reference proteome</keyword>
<keyword evidence="2" id="KW-0472">Membrane</keyword>
<dbReference type="OrthoDB" id="9774190at2"/>
<evidence type="ECO:0000256" key="1">
    <source>
        <dbReference type="ARBA" id="ARBA00006464"/>
    </source>
</evidence>
<protein>
    <submittedName>
        <fullName evidence="4">Sugar transferase</fullName>
    </submittedName>
</protein>
<dbReference type="RefSeq" id="WP_132122124.1">
    <property type="nucleotide sequence ID" value="NZ_SMJU01000022.1"/>
</dbReference>
<dbReference type="Proteomes" id="UP000295706">
    <property type="component" value="Unassembled WGS sequence"/>
</dbReference>
<organism evidence="4 5">
    <name type="scientific">Arundinibacter roseus</name>
    <dbReference type="NCBI Taxonomy" id="2070510"/>
    <lineage>
        <taxon>Bacteria</taxon>
        <taxon>Pseudomonadati</taxon>
        <taxon>Bacteroidota</taxon>
        <taxon>Cytophagia</taxon>
        <taxon>Cytophagales</taxon>
        <taxon>Spirosomataceae</taxon>
        <taxon>Arundinibacter</taxon>
    </lineage>
</organism>
<gene>
    <name evidence="4" type="ORF">EZE20_22785</name>
</gene>
<dbReference type="GO" id="GO:0016780">
    <property type="term" value="F:phosphotransferase activity, for other substituted phosphate groups"/>
    <property type="evidence" value="ECO:0007669"/>
    <property type="project" value="TreeGrafter"/>
</dbReference>
<evidence type="ECO:0000259" key="3">
    <source>
        <dbReference type="Pfam" id="PF02397"/>
    </source>
</evidence>